<name>A0AAW2U3J7_9LAMI</name>
<evidence type="ECO:0000313" key="3">
    <source>
        <dbReference type="EMBL" id="KAL0411684.1"/>
    </source>
</evidence>
<feature type="region of interest" description="Disordered" evidence="1">
    <location>
        <begin position="310"/>
        <end position="331"/>
    </location>
</feature>
<feature type="region of interest" description="Disordered" evidence="1">
    <location>
        <begin position="212"/>
        <end position="278"/>
    </location>
</feature>
<dbReference type="EMBL" id="JACGWN010000013">
    <property type="protein sequence ID" value="KAL0411684.1"/>
    <property type="molecule type" value="Genomic_DNA"/>
</dbReference>
<accession>A0AAW2U3J7</accession>
<proteinExistence type="predicted"/>
<keyword evidence="2" id="KW-0812">Transmembrane</keyword>
<reference evidence="3" key="2">
    <citation type="journal article" date="2024" name="Plant">
        <title>Genomic evolution and insights into agronomic trait innovations of Sesamum species.</title>
        <authorList>
            <person name="Miao H."/>
            <person name="Wang L."/>
            <person name="Qu L."/>
            <person name="Liu H."/>
            <person name="Sun Y."/>
            <person name="Le M."/>
            <person name="Wang Q."/>
            <person name="Wei S."/>
            <person name="Zheng Y."/>
            <person name="Lin W."/>
            <person name="Duan Y."/>
            <person name="Cao H."/>
            <person name="Xiong S."/>
            <person name="Wang X."/>
            <person name="Wei L."/>
            <person name="Li C."/>
            <person name="Ma Q."/>
            <person name="Ju M."/>
            <person name="Zhao R."/>
            <person name="Li G."/>
            <person name="Mu C."/>
            <person name="Tian Q."/>
            <person name="Mei H."/>
            <person name="Zhang T."/>
            <person name="Gao T."/>
            <person name="Zhang H."/>
        </authorList>
    </citation>
    <scope>NUCLEOTIDE SEQUENCE</scope>
    <source>
        <strain evidence="3">KEN1</strain>
    </source>
</reference>
<feature type="transmembrane region" description="Helical" evidence="2">
    <location>
        <begin position="172"/>
        <end position="192"/>
    </location>
</feature>
<sequence length="331" mass="36197">MPRRRVGFHVCGPFGPNIYRALIVDRVGGLLPGCSLRDAFRVAYQVFGLSISYSFWIAWASLILCTSLPILGCLFFLLPIPLKNGKKEFFFVLSSWPWGFPNRWIEEPPSSVAVGERDISLTSFINLLNERPYDCRAMIDERLLGHFGLSPRVEPLEEPLGIEDSFSSYYRYIFLMILVCILNTVMVLLYVLPADIMFRKYFQDYAAGEKGGSIPPTRSPKETPASSGSKGKRPMSPPAGVPSEGPAKRTRASSLGTPPTGISKPSVTPSPPPPDQGGEGGFFFSAFPLFLGGAICSLFFCSRRRGGLFLGSFSDEGGGDPRRPAPSGSFG</sequence>
<dbReference type="AlphaFoldDB" id="A0AAW2U3J7"/>
<protein>
    <submittedName>
        <fullName evidence="3">Uncharacterized protein</fullName>
    </submittedName>
</protein>
<organism evidence="3">
    <name type="scientific">Sesamum latifolium</name>
    <dbReference type="NCBI Taxonomy" id="2727402"/>
    <lineage>
        <taxon>Eukaryota</taxon>
        <taxon>Viridiplantae</taxon>
        <taxon>Streptophyta</taxon>
        <taxon>Embryophyta</taxon>
        <taxon>Tracheophyta</taxon>
        <taxon>Spermatophyta</taxon>
        <taxon>Magnoliopsida</taxon>
        <taxon>eudicotyledons</taxon>
        <taxon>Gunneridae</taxon>
        <taxon>Pentapetalae</taxon>
        <taxon>asterids</taxon>
        <taxon>lamiids</taxon>
        <taxon>Lamiales</taxon>
        <taxon>Pedaliaceae</taxon>
        <taxon>Sesamum</taxon>
    </lineage>
</organism>
<feature type="transmembrane region" description="Helical" evidence="2">
    <location>
        <begin position="56"/>
        <end position="78"/>
    </location>
</feature>
<evidence type="ECO:0000256" key="2">
    <source>
        <dbReference type="SAM" id="Phobius"/>
    </source>
</evidence>
<gene>
    <name evidence="3" type="ORF">Slati_3758100</name>
</gene>
<feature type="transmembrane region" description="Helical" evidence="2">
    <location>
        <begin position="282"/>
        <end position="301"/>
    </location>
</feature>
<keyword evidence="2" id="KW-1133">Transmembrane helix</keyword>
<reference evidence="3" key="1">
    <citation type="submission" date="2020-06" db="EMBL/GenBank/DDBJ databases">
        <authorList>
            <person name="Li T."/>
            <person name="Hu X."/>
            <person name="Zhang T."/>
            <person name="Song X."/>
            <person name="Zhang H."/>
            <person name="Dai N."/>
            <person name="Sheng W."/>
            <person name="Hou X."/>
            <person name="Wei L."/>
        </authorList>
    </citation>
    <scope>NUCLEOTIDE SEQUENCE</scope>
    <source>
        <strain evidence="3">KEN1</strain>
        <tissue evidence="3">Leaf</tissue>
    </source>
</reference>
<keyword evidence="2" id="KW-0472">Membrane</keyword>
<comment type="caution">
    <text evidence="3">The sequence shown here is derived from an EMBL/GenBank/DDBJ whole genome shotgun (WGS) entry which is preliminary data.</text>
</comment>
<evidence type="ECO:0000256" key="1">
    <source>
        <dbReference type="SAM" id="MobiDB-lite"/>
    </source>
</evidence>